<protein>
    <submittedName>
        <fullName evidence="3">ERVV2 protein</fullName>
    </submittedName>
</protein>
<keyword evidence="2" id="KW-0732">Signal</keyword>
<name>A0A7L4JW25_9AVES</name>
<organism evidence="3 4">
    <name type="scientific">Ceuthmochares aereus</name>
    <dbReference type="NCBI Taxonomy" id="1961834"/>
    <lineage>
        <taxon>Eukaryota</taxon>
        <taxon>Metazoa</taxon>
        <taxon>Chordata</taxon>
        <taxon>Craniata</taxon>
        <taxon>Vertebrata</taxon>
        <taxon>Euteleostomi</taxon>
        <taxon>Archelosauria</taxon>
        <taxon>Archosauria</taxon>
        <taxon>Dinosauria</taxon>
        <taxon>Saurischia</taxon>
        <taxon>Theropoda</taxon>
        <taxon>Coelurosauria</taxon>
        <taxon>Aves</taxon>
        <taxon>Neognathae</taxon>
        <taxon>Neoaves</taxon>
        <taxon>Otidimorphae</taxon>
        <taxon>Cuculiformes</taxon>
        <taxon>Cuculidae</taxon>
        <taxon>Ceuthmochares</taxon>
    </lineage>
</organism>
<feature type="signal peptide" evidence="2">
    <location>
        <begin position="1"/>
        <end position="19"/>
    </location>
</feature>
<dbReference type="AlphaFoldDB" id="A0A7L4JW25"/>
<gene>
    <name evidence="3" type="primary">Ervv2</name>
    <name evidence="3" type="ORF">CEUAER_R13021</name>
</gene>
<evidence type="ECO:0000256" key="1">
    <source>
        <dbReference type="ARBA" id="ARBA00023157"/>
    </source>
</evidence>
<evidence type="ECO:0000256" key="2">
    <source>
        <dbReference type="SAM" id="SignalP"/>
    </source>
</evidence>
<evidence type="ECO:0000313" key="3">
    <source>
        <dbReference type="EMBL" id="NXY44665.1"/>
    </source>
</evidence>
<keyword evidence="4" id="KW-1185">Reference proteome</keyword>
<dbReference type="OrthoDB" id="8949317at2759"/>
<accession>A0A7L4JW25</accession>
<feature type="non-terminal residue" evidence="3">
    <location>
        <position position="94"/>
    </location>
</feature>
<dbReference type="InterPro" id="IPR018154">
    <property type="entry name" value="TLV/ENV_coat_polyprotein"/>
</dbReference>
<comment type="caution">
    <text evidence="3">The sequence shown here is derived from an EMBL/GenBank/DDBJ whole genome shotgun (WGS) entry which is preliminary data.</text>
</comment>
<sequence>IRFLSFARLFILWLRVSELEKAIINVSAELENIENQTLDAFRAVKEETSQVSRVAVQKLMALDLLLASQGGVCTVVNTSCYVYVDQLGRIETDL</sequence>
<proteinExistence type="predicted"/>
<dbReference type="Proteomes" id="UP000519239">
    <property type="component" value="Unassembled WGS sequence"/>
</dbReference>
<dbReference type="PANTHER" id="PTHR10424:SF73">
    <property type="entry name" value="ENDOGENOUS RETROVIRUS GROUP FC1 ENV POLYPROTEIN-RELATED"/>
    <property type="match status" value="1"/>
</dbReference>
<dbReference type="EMBL" id="VWPQ01003018">
    <property type="protein sequence ID" value="NXY44665.1"/>
    <property type="molecule type" value="Genomic_DNA"/>
</dbReference>
<feature type="chain" id="PRO_5029855685" evidence="2">
    <location>
        <begin position="20"/>
        <end position="94"/>
    </location>
</feature>
<dbReference type="SUPFAM" id="SSF58069">
    <property type="entry name" value="Virus ectodomain"/>
    <property type="match status" value="1"/>
</dbReference>
<feature type="non-terminal residue" evidence="3">
    <location>
        <position position="1"/>
    </location>
</feature>
<keyword evidence="1" id="KW-1015">Disulfide bond</keyword>
<dbReference type="PANTHER" id="PTHR10424">
    <property type="entry name" value="VIRAL ENVELOPE PROTEIN"/>
    <property type="match status" value="1"/>
</dbReference>
<evidence type="ECO:0000313" key="4">
    <source>
        <dbReference type="Proteomes" id="UP000519239"/>
    </source>
</evidence>
<reference evidence="3 4" key="1">
    <citation type="submission" date="2019-09" db="EMBL/GenBank/DDBJ databases">
        <title>Bird 10,000 Genomes (B10K) Project - Family phase.</title>
        <authorList>
            <person name="Zhang G."/>
        </authorList>
    </citation>
    <scope>NUCLEOTIDE SEQUENCE [LARGE SCALE GENOMIC DNA]</scope>
    <source>
        <strain evidence="3">B10K-CU-031-02</strain>
        <tissue evidence="3">Muscle</tissue>
    </source>
</reference>
<dbReference type="Gene3D" id="1.10.287.210">
    <property type="match status" value="1"/>
</dbReference>